<feature type="region of interest" description="Disordered" evidence="5">
    <location>
        <begin position="1044"/>
        <end position="1095"/>
    </location>
</feature>
<feature type="region of interest" description="Disordered" evidence="5">
    <location>
        <begin position="543"/>
        <end position="656"/>
    </location>
</feature>
<feature type="compositionally biased region" description="Low complexity" evidence="5">
    <location>
        <begin position="715"/>
        <end position="733"/>
    </location>
</feature>
<feature type="region of interest" description="Disordered" evidence="5">
    <location>
        <begin position="678"/>
        <end position="822"/>
    </location>
</feature>
<feature type="compositionally biased region" description="Polar residues" evidence="5">
    <location>
        <begin position="587"/>
        <end position="603"/>
    </location>
</feature>
<proteinExistence type="inferred from homology"/>
<dbReference type="InterPro" id="IPR051976">
    <property type="entry name" value="Synaptopodin_domain"/>
</dbReference>
<gene>
    <name evidence="6" type="ORF">JD844_012264</name>
</gene>
<keyword evidence="2" id="KW-0963">Cytoplasm</keyword>
<feature type="region of interest" description="Disordered" evidence="5">
    <location>
        <begin position="107"/>
        <end position="129"/>
    </location>
</feature>
<dbReference type="PANTHER" id="PTHR24217:SF13">
    <property type="entry name" value="SYNAPTOPODIN"/>
    <property type="match status" value="1"/>
</dbReference>
<feature type="region of interest" description="Disordered" evidence="5">
    <location>
        <begin position="1006"/>
        <end position="1026"/>
    </location>
</feature>
<feature type="compositionally biased region" description="Polar residues" evidence="5">
    <location>
        <begin position="795"/>
        <end position="810"/>
    </location>
</feature>
<feature type="compositionally biased region" description="Polar residues" evidence="5">
    <location>
        <begin position="845"/>
        <end position="856"/>
    </location>
</feature>
<feature type="region of interest" description="Disordered" evidence="5">
    <location>
        <begin position="427"/>
        <end position="455"/>
    </location>
</feature>
<keyword evidence="7" id="KW-1185">Reference proteome</keyword>
<evidence type="ECO:0000256" key="4">
    <source>
        <dbReference type="ARBA" id="ARBA00038161"/>
    </source>
</evidence>
<protein>
    <recommendedName>
        <fullName evidence="8">Synaptopodin</fullName>
    </recommendedName>
</protein>
<feature type="compositionally biased region" description="Low complexity" evidence="5">
    <location>
        <begin position="748"/>
        <end position="763"/>
    </location>
</feature>
<feature type="compositionally biased region" description="Low complexity" evidence="5">
    <location>
        <begin position="903"/>
        <end position="918"/>
    </location>
</feature>
<dbReference type="EMBL" id="JAIPUX010000439">
    <property type="protein sequence ID" value="KAH0629842.1"/>
    <property type="molecule type" value="Genomic_DNA"/>
</dbReference>
<evidence type="ECO:0000256" key="2">
    <source>
        <dbReference type="ARBA" id="ARBA00022490"/>
    </source>
</evidence>
<comment type="subcellular location">
    <subcellularLocation>
        <location evidence="1">Cytoplasm</location>
    </subcellularLocation>
</comment>
<sequence length="1129" mass="123908">MKPSPLPEEANLPALEQFWIQPELKEAKARSQRIAAQLTTPPNPNSKGVLLFHRRKQRVNAFTLETPKATTQEEVAAESICGAVTQHHSIPSYGKESHWKQILRDNQGLKGRLPDTKDSGYQGQRGTMENLPSVETLDNMQAPQRNKMKSGESLSTMNTTLSSEETPAEEFQQIPLSVYLKETTGMASTNGMHELITNEFEKAPDNQQAPVIDNIENIPPIVDDFVLPVTDSENNSISLEKETYIPHTDRENNVLEKEPHLPVITSENNSSIFVEEPYVPVINRENNIILEKVVSEPVIDRKENGEILCKEQNMAIVDNENVFPAADTEKLSRVTDMQPNETTTHINKQYCEVRLTLSKPKPVKNRTARPFGMQSLAAAHTPEEKSPVVELPPPPTYAEAFSSPPPVTRVRSPPAYSALYPSEEHKVPVSQDIKYEDSRTGPLPGEDREPAKTGILEESVARRANKKSMFTFVEKPKVAPNPDLLHLVQRADSRKKQKGQEVAIAEDEPFALGAEASNFLSESQSVDGPVPALADHNVPEWSSCLRSPRIQPKPKIKSNQSLSEARGKGAELFARRQSRMQKYVIESPSQPDITRSPSPTISLPPSWKYASETHLSPIAFPQPPPRSPARSPKAPSVPLYHSNTSETEISKKELEISKQQPYQLQSSLFILSPVKDPVRSLPKAAPPPKPVVPEPSYMRQASCPTAPLPPSPILHPSTQSSPSTSFPSHFGPSAGTMLAPHNIRTNIEVSSEPSSEYSSRILSPRAKGVFQAPRPSYSTKNAGIEPQERKASLPASPTWTPRQLRRQPSSLDGWVSPAPTLEPEEGLLDAFRATSVLTPPPPMSPSWSERSLSPFRQETDPKSSRQMQVLLARNIINAARRKSSSPKATAVEGFRPFTPPATSANVSSSGGSPKSVGNHSPSPLQSPRPMRMDGYRRVSLPVSMAPPPISASSNNSPRLLGSQSPTYKSPLHSPKAMRMNGNKYFTLPANTGASLFNAAVSSNDPRAMGSHSISHRDPSQSPKPTIIDSHRIFTAPVSMSRKLSCTSPKNVGTCSPTITSPLQSPRVRSHSPVKRYTSLSPTNSDISLDSEDSGIKSPSIRSFNICPRGWNGSLRLKRGSLPTEAPCSY</sequence>
<feature type="compositionally biased region" description="Polar residues" evidence="5">
    <location>
        <begin position="1077"/>
        <end position="1087"/>
    </location>
</feature>
<organism evidence="6 7">
    <name type="scientific">Phrynosoma platyrhinos</name>
    <name type="common">Desert horned lizard</name>
    <dbReference type="NCBI Taxonomy" id="52577"/>
    <lineage>
        <taxon>Eukaryota</taxon>
        <taxon>Metazoa</taxon>
        <taxon>Chordata</taxon>
        <taxon>Craniata</taxon>
        <taxon>Vertebrata</taxon>
        <taxon>Euteleostomi</taxon>
        <taxon>Lepidosauria</taxon>
        <taxon>Squamata</taxon>
        <taxon>Bifurcata</taxon>
        <taxon>Unidentata</taxon>
        <taxon>Episquamata</taxon>
        <taxon>Toxicofera</taxon>
        <taxon>Iguania</taxon>
        <taxon>Phrynosomatidae</taxon>
        <taxon>Phrynosomatinae</taxon>
        <taxon>Phrynosoma</taxon>
    </lineage>
</organism>
<feature type="compositionally biased region" description="Basic and acidic residues" evidence="5">
    <location>
        <begin position="427"/>
        <end position="451"/>
    </location>
</feature>
<dbReference type="PANTHER" id="PTHR24217">
    <property type="entry name" value="PUTATIVE-RELATED"/>
    <property type="match status" value="1"/>
</dbReference>
<feature type="compositionally biased region" description="Polar residues" evidence="5">
    <location>
        <begin position="1044"/>
        <end position="1063"/>
    </location>
</feature>
<name>A0ABQ7TK10_PHRPL</name>
<reference evidence="6 7" key="1">
    <citation type="journal article" date="2022" name="Gigascience">
        <title>A chromosome-level genome assembly and annotation of the desert horned lizard, Phrynosoma platyrhinos, provides insight into chromosomal rearrangements among reptiles.</title>
        <authorList>
            <person name="Koochekian N."/>
            <person name="Ascanio A."/>
            <person name="Farleigh K."/>
            <person name="Card D.C."/>
            <person name="Schield D.R."/>
            <person name="Castoe T.A."/>
            <person name="Jezkova T."/>
        </authorList>
    </citation>
    <scope>NUCLEOTIDE SEQUENCE [LARGE SCALE GENOMIC DNA]</scope>
    <source>
        <strain evidence="6">NK-2021</strain>
    </source>
</reference>
<evidence type="ECO:0000313" key="6">
    <source>
        <dbReference type="EMBL" id="KAH0629842.1"/>
    </source>
</evidence>
<evidence type="ECO:0000256" key="5">
    <source>
        <dbReference type="SAM" id="MobiDB-lite"/>
    </source>
</evidence>
<feature type="compositionally biased region" description="Pro residues" evidence="5">
    <location>
        <begin position="684"/>
        <end position="693"/>
    </location>
</feature>
<evidence type="ECO:0000256" key="1">
    <source>
        <dbReference type="ARBA" id="ARBA00004496"/>
    </source>
</evidence>
<accession>A0ABQ7TK10</accession>
<feature type="region of interest" description="Disordered" evidence="5">
    <location>
        <begin position="835"/>
        <end position="865"/>
    </location>
</feature>
<evidence type="ECO:0000313" key="7">
    <source>
        <dbReference type="Proteomes" id="UP000826234"/>
    </source>
</evidence>
<comment type="caution">
    <text evidence="6">The sequence shown here is derived from an EMBL/GenBank/DDBJ whole genome shotgun (WGS) entry which is preliminary data.</text>
</comment>
<evidence type="ECO:0008006" key="8">
    <source>
        <dbReference type="Google" id="ProtNLM"/>
    </source>
</evidence>
<keyword evidence="3" id="KW-0597">Phosphoprotein</keyword>
<dbReference type="Proteomes" id="UP000826234">
    <property type="component" value="Unassembled WGS sequence"/>
</dbReference>
<feature type="region of interest" description="Disordered" evidence="5">
    <location>
        <begin position="877"/>
        <end position="973"/>
    </location>
</feature>
<comment type="similarity">
    <text evidence="4">Belongs to the synaptopodin family.</text>
</comment>
<feature type="compositionally biased region" description="Low complexity" evidence="5">
    <location>
        <begin position="628"/>
        <end position="638"/>
    </location>
</feature>
<evidence type="ECO:0000256" key="3">
    <source>
        <dbReference type="ARBA" id="ARBA00022553"/>
    </source>
</evidence>